<evidence type="ECO:0000313" key="5">
    <source>
        <dbReference type="EMBL" id="SQK77462.1"/>
    </source>
</evidence>
<dbReference type="Gene3D" id="2.40.30.10">
    <property type="entry name" value="Translation factors"/>
    <property type="match status" value="1"/>
</dbReference>
<dbReference type="InterPro" id="IPR003097">
    <property type="entry name" value="CysJ-like_FAD-binding"/>
</dbReference>
<dbReference type="InterPro" id="IPR017938">
    <property type="entry name" value="Riboflavin_synthase-like_b-brl"/>
</dbReference>
<reference evidence="5 6" key="1">
    <citation type="submission" date="2018-06" db="EMBL/GenBank/DDBJ databases">
        <authorList>
            <consortium name="Pathogen Informatics"/>
            <person name="Doyle S."/>
        </authorList>
    </citation>
    <scope>NUCLEOTIDE SEQUENCE [LARGE SCALE GENOMIC DNA]</scope>
    <source>
        <strain evidence="5 6">NCTC11468</strain>
    </source>
</reference>
<dbReference type="GO" id="GO:0005829">
    <property type="term" value="C:cytosol"/>
    <property type="evidence" value="ECO:0007669"/>
    <property type="project" value="TreeGrafter"/>
</dbReference>
<evidence type="ECO:0000256" key="1">
    <source>
        <dbReference type="ARBA" id="ARBA00001917"/>
    </source>
</evidence>
<dbReference type="PANTHER" id="PTHR19384">
    <property type="entry name" value="NITRIC OXIDE SYNTHASE-RELATED"/>
    <property type="match status" value="1"/>
</dbReference>
<evidence type="ECO:0000259" key="4">
    <source>
        <dbReference type="Pfam" id="PF00667"/>
    </source>
</evidence>
<dbReference type="PANTHER" id="PTHR19384:SF128">
    <property type="entry name" value="NADPH OXIDOREDUCTASE A"/>
    <property type="match status" value="1"/>
</dbReference>
<dbReference type="Proteomes" id="UP000248758">
    <property type="component" value="Chromosome 1"/>
</dbReference>
<dbReference type="GO" id="GO:0004783">
    <property type="term" value="F:sulfite reductase (NADPH) activity"/>
    <property type="evidence" value="ECO:0007669"/>
    <property type="project" value="UniProtKB-EC"/>
</dbReference>
<proteinExistence type="predicted"/>
<dbReference type="GO" id="GO:0010181">
    <property type="term" value="F:FMN binding"/>
    <property type="evidence" value="ECO:0007669"/>
    <property type="project" value="TreeGrafter"/>
</dbReference>
<gene>
    <name evidence="5" type="primary">cysJ_4</name>
    <name evidence="5" type="ORF">NCTC11468_03824</name>
</gene>
<evidence type="ECO:0000313" key="6">
    <source>
        <dbReference type="Proteomes" id="UP000248758"/>
    </source>
</evidence>
<organism evidence="5 6">
    <name type="scientific">Tatumella ptyseos</name>
    <dbReference type="NCBI Taxonomy" id="82987"/>
    <lineage>
        <taxon>Bacteria</taxon>
        <taxon>Pseudomonadati</taxon>
        <taxon>Pseudomonadota</taxon>
        <taxon>Gammaproteobacteria</taxon>
        <taxon>Enterobacterales</taxon>
        <taxon>Erwiniaceae</taxon>
        <taxon>Tatumella</taxon>
    </lineage>
</organism>
<sequence length="98" mass="10909">MVPVKPVNTVTEKYHRHHPYPARVMANRLLSGEGSDKETRQLIFSVDDAEFSYQAGDALGVWPQNSEPLVDAVILALQAGPDTLVNTERGAVLRLKRR</sequence>
<protein>
    <submittedName>
        <fullName evidence="5">Sulfite reductase [NADPH] flavoprotein alpha-component</fullName>
        <ecNumber evidence="5">1.8.1.2</ecNumber>
    </submittedName>
</protein>
<keyword evidence="2" id="KW-0285">Flavoprotein</keyword>
<dbReference type="EMBL" id="LS483499">
    <property type="protein sequence ID" value="SQK77462.1"/>
    <property type="molecule type" value="Genomic_DNA"/>
</dbReference>
<dbReference type="GO" id="GO:0050660">
    <property type="term" value="F:flavin adenine dinucleotide binding"/>
    <property type="evidence" value="ECO:0007669"/>
    <property type="project" value="TreeGrafter"/>
</dbReference>
<dbReference type="SUPFAM" id="SSF63380">
    <property type="entry name" value="Riboflavin synthase domain-like"/>
    <property type="match status" value="1"/>
</dbReference>
<dbReference type="AlphaFoldDB" id="A0A2X5PKN4"/>
<keyword evidence="3" id="KW-0288">FMN</keyword>
<dbReference type="KEGG" id="tpty:NCTC11468_03824"/>
<dbReference type="EC" id="1.8.1.2" evidence="5"/>
<feature type="domain" description="Sulfite reductase [NADPH] flavoprotein alpha-component-like FAD-binding" evidence="4">
    <location>
        <begin position="14"/>
        <end position="86"/>
    </location>
</feature>
<comment type="cofactor">
    <cofactor evidence="1">
        <name>FMN</name>
        <dbReference type="ChEBI" id="CHEBI:58210"/>
    </cofactor>
</comment>
<name>A0A2X5PKN4_9GAMM</name>
<keyword evidence="5" id="KW-0560">Oxidoreductase</keyword>
<accession>A0A2X5PKN4</accession>
<evidence type="ECO:0000256" key="3">
    <source>
        <dbReference type="ARBA" id="ARBA00022643"/>
    </source>
</evidence>
<dbReference type="Pfam" id="PF00667">
    <property type="entry name" value="FAD_binding_1"/>
    <property type="match status" value="1"/>
</dbReference>
<evidence type="ECO:0000256" key="2">
    <source>
        <dbReference type="ARBA" id="ARBA00022630"/>
    </source>
</evidence>